<dbReference type="NCBIfam" id="TIGR00099">
    <property type="entry name" value="Cof-subfamily"/>
    <property type="match status" value="1"/>
</dbReference>
<dbReference type="SUPFAM" id="SSF56784">
    <property type="entry name" value="HAD-like"/>
    <property type="match status" value="1"/>
</dbReference>
<sequence>MIKMIALDLDNTLLNSKKQISPRNEQVLRQLHEAGLRVVLCTGRPINAIWNYIEQLGLTTATDYTITFNGGLVIQNPTKQVLAEQGMPKAALQPLYEFAKAQHVPLDVLDFHQVYPLQELGTSIYREKLNGKINFHPASFATLPEQTYAKGILANQAERLDQVQQALPAELTTQYHVVRSQPEILEFLPPQVDKATGLSALLQHFGWTFAELMAFGDAENDAGMLARAEVGVAMGNATPAIKQVAQFQTTTNDQDGVATFLTRYFSQQ</sequence>
<organism evidence="1 2">
    <name type="scientific">Fructilactobacillus myrtifloralis</name>
    <dbReference type="NCBI Taxonomy" id="2940301"/>
    <lineage>
        <taxon>Bacteria</taxon>
        <taxon>Bacillati</taxon>
        <taxon>Bacillota</taxon>
        <taxon>Bacilli</taxon>
        <taxon>Lactobacillales</taxon>
        <taxon>Lactobacillaceae</taxon>
        <taxon>Fructilactobacillus</taxon>
    </lineage>
</organism>
<dbReference type="InterPro" id="IPR023214">
    <property type="entry name" value="HAD_sf"/>
</dbReference>
<dbReference type="Proteomes" id="UP001056707">
    <property type="component" value="Chromosome"/>
</dbReference>
<dbReference type="PANTHER" id="PTHR10000">
    <property type="entry name" value="PHOSPHOSERINE PHOSPHATASE"/>
    <property type="match status" value="1"/>
</dbReference>
<dbReference type="InterPro" id="IPR006379">
    <property type="entry name" value="HAD-SF_hydro_IIB"/>
</dbReference>
<dbReference type="Gene3D" id="3.30.1240.10">
    <property type="match status" value="1"/>
</dbReference>
<dbReference type="Gene3D" id="3.40.50.1000">
    <property type="entry name" value="HAD superfamily/HAD-like"/>
    <property type="match status" value="1"/>
</dbReference>
<dbReference type="SFLD" id="SFLDS00003">
    <property type="entry name" value="Haloacid_Dehalogenase"/>
    <property type="match status" value="1"/>
</dbReference>
<dbReference type="EMBL" id="CP097116">
    <property type="protein sequence ID" value="USS84472.1"/>
    <property type="molecule type" value="Genomic_DNA"/>
</dbReference>
<dbReference type="InterPro" id="IPR000150">
    <property type="entry name" value="Cof"/>
</dbReference>
<keyword evidence="2" id="KW-1185">Reference proteome</keyword>
<accession>A0ABY5BMY7</accession>
<protein>
    <submittedName>
        <fullName evidence="1">Cof-type HAD-IIB family hydrolase</fullName>
    </submittedName>
</protein>
<evidence type="ECO:0000313" key="1">
    <source>
        <dbReference type="EMBL" id="USS84472.1"/>
    </source>
</evidence>
<dbReference type="SFLD" id="SFLDG01140">
    <property type="entry name" value="C2.B:_Phosphomannomutase_and_P"/>
    <property type="match status" value="1"/>
</dbReference>
<keyword evidence="1" id="KW-0378">Hydrolase</keyword>
<dbReference type="PANTHER" id="PTHR10000:SF8">
    <property type="entry name" value="HAD SUPERFAMILY HYDROLASE-LIKE, TYPE 3"/>
    <property type="match status" value="1"/>
</dbReference>
<dbReference type="InterPro" id="IPR036412">
    <property type="entry name" value="HAD-like_sf"/>
</dbReference>
<dbReference type="SFLD" id="SFLDG01144">
    <property type="entry name" value="C2.B.4:_PGP_Like"/>
    <property type="match status" value="1"/>
</dbReference>
<evidence type="ECO:0000313" key="2">
    <source>
        <dbReference type="Proteomes" id="UP001056707"/>
    </source>
</evidence>
<dbReference type="Pfam" id="PF08282">
    <property type="entry name" value="Hydrolase_3"/>
    <property type="match status" value="1"/>
</dbReference>
<gene>
    <name evidence="1" type="ORF">M3M35_03915</name>
</gene>
<proteinExistence type="predicted"/>
<dbReference type="NCBIfam" id="TIGR01484">
    <property type="entry name" value="HAD-SF-IIB"/>
    <property type="match status" value="1"/>
</dbReference>
<reference evidence="1" key="1">
    <citation type="submission" date="2022-05" db="EMBL/GenBank/DDBJ databases">
        <authorList>
            <person name="Oliphant S.A."/>
            <person name="Watson-Haigh N.S."/>
            <person name="Sumby K.M."/>
            <person name="Gardner J.M."/>
            <person name="Jiranek V."/>
        </authorList>
    </citation>
    <scope>NUCLEOTIDE SEQUENCE</scope>
    <source>
        <strain evidence="1">KI16_H9</strain>
    </source>
</reference>
<dbReference type="GO" id="GO:0016787">
    <property type="term" value="F:hydrolase activity"/>
    <property type="evidence" value="ECO:0007669"/>
    <property type="project" value="UniProtKB-KW"/>
</dbReference>
<name>A0ABY5BMY7_9LACO</name>
<dbReference type="RefSeq" id="WP_252749375.1">
    <property type="nucleotide sequence ID" value="NZ_CP097116.1"/>
</dbReference>
<dbReference type="CDD" id="cd07516">
    <property type="entry name" value="HAD_Pase"/>
    <property type="match status" value="1"/>
</dbReference>
<dbReference type="PROSITE" id="PS01229">
    <property type="entry name" value="COF_2"/>
    <property type="match status" value="1"/>
</dbReference>